<dbReference type="InterPro" id="IPR013149">
    <property type="entry name" value="ADH-like_C"/>
</dbReference>
<dbReference type="InterPro" id="IPR041694">
    <property type="entry name" value="ADH_N_2"/>
</dbReference>
<dbReference type="SUPFAM" id="SSF50129">
    <property type="entry name" value="GroES-like"/>
    <property type="match status" value="1"/>
</dbReference>
<dbReference type="SUPFAM" id="SSF51735">
    <property type="entry name" value="NAD(P)-binding Rossmann-fold domains"/>
    <property type="match status" value="1"/>
</dbReference>
<dbReference type="InterPro" id="IPR003676">
    <property type="entry name" value="SAUR_fam"/>
</dbReference>
<dbReference type="GO" id="GO:0009733">
    <property type="term" value="P:response to auxin"/>
    <property type="evidence" value="ECO:0007669"/>
    <property type="project" value="InterPro"/>
</dbReference>
<organism evidence="5 6">
    <name type="scientific">Ziziphus jujuba var. spinosa</name>
    <dbReference type="NCBI Taxonomy" id="714518"/>
    <lineage>
        <taxon>Eukaryota</taxon>
        <taxon>Viridiplantae</taxon>
        <taxon>Streptophyta</taxon>
        <taxon>Embryophyta</taxon>
        <taxon>Tracheophyta</taxon>
        <taxon>Spermatophyta</taxon>
        <taxon>Magnoliopsida</taxon>
        <taxon>eudicotyledons</taxon>
        <taxon>Gunneridae</taxon>
        <taxon>Pentapetalae</taxon>
        <taxon>rosids</taxon>
        <taxon>fabids</taxon>
        <taxon>Rosales</taxon>
        <taxon>Rhamnaceae</taxon>
        <taxon>Paliureae</taxon>
        <taxon>Ziziphus</taxon>
    </lineage>
</organism>
<dbReference type="InterPro" id="IPR045010">
    <property type="entry name" value="MDR_fam"/>
</dbReference>
<dbReference type="GO" id="GO:0016628">
    <property type="term" value="F:oxidoreductase activity, acting on the CH-CH group of donors, NAD or NADP as acceptor"/>
    <property type="evidence" value="ECO:0007669"/>
    <property type="project" value="InterPro"/>
</dbReference>
<dbReference type="Gene3D" id="3.90.180.10">
    <property type="entry name" value="Medium-chain alcohol dehydrogenases, catalytic domain"/>
    <property type="match status" value="2"/>
</dbReference>
<dbReference type="Proteomes" id="UP000813462">
    <property type="component" value="Unassembled WGS sequence"/>
</dbReference>
<dbReference type="Pfam" id="PF16884">
    <property type="entry name" value="ADH_N_2"/>
    <property type="match status" value="1"/>
</dbReference>
<evidence type="ECO:0008006" key="7">
    <source>
        <dbReference type="Google" id="ProtNLM"/>
    </source>
</evidence>
<dbReference type="InterPro" id="IPR011032">
    <property type="entry name" value="GroES-like_sf"/>
</dbReference>
<keyword evidence="2" id="KW-0560">Oxidoreductase</keyword>
<dbReference type="Gene3D" id="3.40.50.720">
    <property type="entry name" value="NAD(P)-binding Rossmann-like Domain"/>
    <property type="match status" value="1"/>
</dbReference>
<protein>
    <recommendedName>
        <fullName evidence="7">2-alkenal reductase (NADP(+)-dependent)-like</fullName>
    </recommendedName>
</protein>
<evidence type="ECO:0000256" key="1">
    <source>
        <dbReference type="ARBA" id="ARBA00006974"/>
    </source>
</evidence>
<comment type="similarity">
    <text evidence="1">Belongs to the ARG7 family.</text>
</comment>
<evidence type="ECO:0000259" key="3">
    <source>
        <dbReference type="Pfam" id="PF00107"/>
    </source>
</evidence>
<dbReference type="AlphaFoldDB" id="A0A978VTK2"/>
<dbReference type="PANTHER" id="PTHR43205:SF35">
    <property type="entry name" value="ZINC-BINDING DEHYDROGENASE FAMILY PROTEIN"/>
    <property type="match status" value="1"/>
</dbReference>
<sequence>MKNSAKEGHQKQQATTTMKRRVAPQGCFTVYVGPQKLRFVIKTQYSNHPLFMKLLEEAESEYGYNSHGPLVLPCNVDVFYKVLMKMEGEDREVADGKGRGFVEVANKQVIFKGFIDGIPKETDMEVKVGKIELKAPKGSSALLVKNLYLSCDPYMRGRMREFYDSYIPPFVPGQALEGFGVSRVIDSDNADYKPGDFISGITGWEEYSLVHTTGQLRKIHPDDIPLSFHVGLLASSFALLTSERRIKKHLVSIAVVDLLKNKLGFDEAFNYKEETDLNATLERYFPQGIDIYFDNVGGDMLDAALLKMKPFGRIAVCGMVSQQSLSKTEGMHNLFCLISKRIRMQGFLQSDYLDLFPQFLEYVSSYYKQGKIVYIEDMNEGLENAPSAFVGLFSGKNVGKQVVHVADE</sequence>
<accession>A0A978VTK2</accession>
<feature type="domain" description="Oxidoreductase N-terminal" evidence="4">
    <location>
        <begin position="107"/>
        <end position="213"/>
    </location>
</feature>
<dbReference type="Pfam" id="PF02519">
    <property type="entry name" value="Auxin_inducible"/>
    <property type="match status" value="1"/>
</dbReference>
<evidence type="ECO:0000313" key="5">
    <source>
        <dbReference type="EMBL" id="KAH7542147.1"/>
    </source>
</evidence>
<dbReference type="EMBL" id="JAEACU010000002">
    <property type="protein sequence ID" value="KAH7542147.1"/>
    <property type="molecule type" value="Genomic_DNA"/>
</dbReference>
<gene>
    <name evidence="5" type="ORF">FEM48_Zijuj02G0042400</name>
</gene>
<dbReference type="Pfam" id="PF00107">
    <property type="entry name" value="ADH_zinc_N"/>
    <property type="match status" value="1"/>
</dbReference>
<feature type="domain" description="Alcohol dehydrogenase-like C-terminal" evidence="3">
    <location>
        <begin position="260"/>
        <end position="361"/>
    </location>
</feature>
<reference evidence="5" key="1">
    <citation type="journal article" date="2021" name="Front. Plant Sci.">
        <title>Chromosome-Scale Genome Assembly for Chinese Sour Jujube and Insights Into Its Genome Evolution and Domestication Signature.</title>
        <authorList>
            <person name="Shen L.-Y."/>
            <person name="Luo H."/>
            <person name="Wang X.-L."/>
            <person name="Wang X.-M."/>
            <person name="Qiu X.-J."/>
            <person name="Liu H."/>
            <person name="Zhou S.-S."/>
            <person name="Jia K.-H."/>
            <person name="Nie S."/>
            <person name="Bao Y.-T."/>
            <person name="Zhang R.-G."/>
            <person name="Yun Q.-Z."/>
            <person name="Chai Y.-H."/>
            <person name="Lu J.-Y."/>
            <person name="Li Y."/>
            <person name="Zhao S.-W."/>
            <person name="Mao J.-F."/>
            <person name="Jia S.-G."/>
            <person name="Mao Y.-M."/>
        </authorList>
    </citation>
    <scope>NUCLEOTIDE SEQUENCE</scope>
    <source>
        <strain evidence="5">AT0</strain>
        <tissue evidence="5">Leaf</tissue>
    </source>
</reference>
<dbReference type="PANTHER" id="PTHR43205">
    <property type="entry name" value="PROSTAGLANDIN REDUCTASE"/>
    <property type="match status" value="1"/>
</dbReference>
<dbReference type="InterPro" id="IPR036291">
    <property type="entry name" value="NAD(P)-bd_dom_sf"/>
</dbReference>
<name>A0A978VTK2_ZIZJJ</name>
<evidence type="ECO:0000313" key="6">
    <source>
        <dbReference type="Proteomes" id="UP000813462"/>
    </source>
</evidence>
<proteinExistence type="inferred from homology"/>
<comment type="caution">
    <text evidence="5">The sequence shown here is derived from an EMBL/GenBank/DDBJ whole genome shotgun (WGS) entry which is preliminary data.</text>
</comment>
<evidence type="ECO:0000256" key="2">
    <source>
        <dbReference type="ARBA" id="ARBA00023002"/>
    </source>
</evidence>
<evidence type="ECO:0000259" key="4">
    <source>
        <dbReference type="Pfam" id="PF16884"/>
    </source>
</evidence>